<feature type="transmembrane region" description="Helical" evidence="2">
    <location>
        <begin position="146"/>
        <end position="168"/>
    </location>
</feature>
<feature type="transmembrane region" description="Helical" evidence="2">
    <location>
        <begin position="12"/>
        <end position="33"/>
    </location>
</feature>
<feature type="transmembrane region" description="Helical" evidence="2">
    <location>
        <begin position="473"/>
        <end position="491"/>
    </location>
</feature>
<gene>
    <name evidence="4" type="ORF">ACFPN2_33360</name>
</gene>
<sequence>MLTQVARFELRYQIRSPIFWITSFIFLALTFTLVTSDDLRIGWGGYVARNSPFAIATMCMIMVIFAIFIVTTFVSNVILRDDESGFGPIVHATRLTRFDYLFGRFTGGFLTTCLVFLSVPLGVLIASAMPWLDPGTVGPFQPGAYLYAYLVLCVPTLFVLSASFFSLATVTRSMIATYIVALVVLMAYLLTTTYFARKEFADIAAVLDPFGMSGFRSVTQHWTASERNSLLTPIVGHFLQNRILWVTIAFALLAVTWRTYKSQLSSATKASKRPAEEKAENNAPAAGPLPRPSTDTQSLGWGPLVALTKFDVLSVLRSPAYIVLLGIGFMNTVVGLWYAGEDNVSITLPVTRIMIKTLIDQFTLIPLIIAAYYAGELVWRDRERRVNEIVDATPSADWAFVLPKIIAIAIVLFSMALISVGAALCVQAVKGYFDFEFSHYLVWYVLPWLLNMVMYAVLAVFVQMLVPHKFGGLLITLLVLVAQMSLSKLGFEHNLYHFASSSPVPLSDMNGQGEFAKHAAWFRLYWAAFSAILAVLAYGLWRRGASSPLKGRMQRLPSRLQGPAGFMAAGAAAVMVAAGGYIYYNTNVLNEYRTFIDSTHWSAEYEKTVLPFEKVTQPRIVDVKLNVDIYPTEPRVVTRGTYVVENRTNGPLSEVHVTWPRQLEMKSFLGPMVVAEVQMQSLEVPGAKMTREFPDLHYRIFTFDQPLAPGQRAEVRFETVREQRGFKNTNNEMRVVENGVFIDNWQIAPVLGPNRWVLLADRTQRRKFGLPDEIRPPALEDESGRAHHYFRHDSDWINADVTVTSTADHVIVAPGQQLDTKVEGDRRVSHFRTEAPIQNFFSIQSARYAVKEDKWNDVKLAVYYHPTHPYNVDRMITAMKASMDYYSTNFSPYQFNQFRIVEFPAYSNFAQAFPGTIPYSEAAGFILDSTHRDRIDFITYVTAHEAGHQWWAHQVIGADMQGQTVLSETLAQYAALMVMERMYGVEEIRKFLKGSLDGYLRGRASDLIGEVPLERVENQAHIRYQKGGMVMYLLKDLMGEDAVNRALQALIRDYAFKPAPYPTSRDLITRLRAEAKPELQDLITDLFENITLYDLKVTGSRATRQADGKWSVAIDLNARKLYADAKGEEREAPLEGEFDIGVFTAEPGKPGFKDGNVLFMQRQHVSGGKHTVTVVVDQEPKFVGFDPYNKYVDRNSDDNLVPIGAES</sequence>
<feature type="transmembrane region" description="Helical" evidence="2">
    <location>
        <begin position="175"/>
        <end position="196"/>
    </location>
</feature>
<evidence type="ECO:0000313" key="4">
    <source>
        <dbReference type="EMBL" id="MFC4314011.1"/>
    </source>
</evidence>
<dbReference type="Pfam" id="PF01433">
    <property type="entry name" value="Peptidase_M1"/>
    <property type="match status" value="1"/>
</dbReference>
<feature type="transmembrane region" description="Helical" evidence="2">
    <location>
        <begin position="319"/>
        <end position="338"/>
    </location>
</feature>
<dbReference type="SUPFAM" id="SSF55486">
    <property type="entry name" value="Metalloproteases ('zincins'), catalytic domain"/>
    <property type="match status" value="1"/>
</dbReference>
<dbReference type="GO" id="GO:0004177">
    <property type="term" value="F:aminopeptidase activity"/>
    <property type="evidence" value="ECO:0007669"/>
    <property type="project" value="UniProtKB-KW"/>
</dbReference>
<organism evidence="4 5">
    <name type="scientific">Steroidobacter flavus</name>
    <dbReference type="NCBI Taxonomy" id="1842136"/>
    <lineage>
        <taxon>Bacteria</taxon>
        <taxon>Pseudomonadati</taxon>
        <taxon>Pseudomonadota</taxon>
        <taxon>Gammaproteobacteria</taxon>
        <taxon>Steroidobacterales</taxon>
        <taxon>Steroidobacteraceae</taxon>
        <taxon>Steroidobacter</taxon>
    </lineage>
</organism>
<dbReference type="InterPro" id="IPR027268">
    <property type="entry name" value="Peptidase_M4/M1_CTD_sf"/>
</dbReference>
<feature type="transmembrane region" description="Helical" evidence="2">
    <location>
        <begin position="243"/>
        <end position="260"/>
    </location>
</feature>
<evidence type="ECO:0000256" key="1">
    <source>
        <dbReference type="SAM" id="MobiDB-lite"/>
    </source>
</evidence>
<feature type="transmembrane region" description="Helical" evidence="2">
    <location>
        <begin position="405"/>
        <end position="429"/>
    </location>
</feature>
<feature type="transmembrane region" description="Helical" evidence="2">
    <location>
        <begin position="358"/>
        <end position="375"/>
    </location>
</feature>
<feature type="region of interest" description="Disordered" evidence="1">
    <location>
        <begin position="271"/>
        <end position="295"/>
    </location>
</feature>
<feature type="transmembrane region" description="Helical" evidence="2">
    <location>
        <begin position="562"/>
        <end position="584"/>
    </location>
</feature>
<feature type="transmembrane region" description="Helical" evidence="2">
    <location>
        <begin position="524"/>
        <end position="541"/>
    </location>
</feature>
<keyword evidence="5" id="KW-1185">Reference proteome</keyword>
<dbReference type="EMBL" id="JBHSDU010000015">
    <property type="protein sequence ID" value="MFC4314011.1"/>
    <property type="molecule type" value="Genomic_DNA"/>
</dbReference>
<feature type="transmembrane region" description="Helical" evidence="2">
    <location>
        <begin position="441"/>
        <end position="466"/>
    </location>
</feature>
<keyword evidence="4" id="KW-0031">Aminopeptidase</keyword>
<reference evidence="5" key="1">
    <citation type="journal article" date="2019" name="Int. J. Syst. Evol. Microbiol.">
        <title>The Global Catalogue of Microorganisms (GCM) 10K type strain sequencing project: providing services to taxonomists for standard genome sequencing and annotation.</title>
        <authorList>
            <consortium name="The Broad Institute Genomics Platform"/>
            <consortium name="The Broad Institute Genome Sequencing Center for Infectious Disease"/>
            <person name="Wu L."/>
            <person name="Ma J."/>
        </authorList>
    </citation>
    <scope>NUCLEOTIDE SEQUENCE [LARGE SCALE GENOMIC DNA]</scope>
    <source>
        <strain evidence="5">CGMCC 1.10759</strain>
    </source>
</reference>
<comment type="caution">
    <text evidence="4">The sequence shown here is derived from an EMBL/GenBank/DDBJ whole genome shotgun (WGS) entry which is preliminary data.</text>
</comment>
<keyword evidence="2" id="KW-0472">Membrane</keyword>
<dbReference type="Proteomes" id="UP001595904">
    <property type="component" value="Unassembled WGS sequence"/>
</dbReference>
<evidence type="ECO:0000313" key="5">
    <source>
        <dbReference type="Proteomes" id="UP001595904"/>
    </source>
</evidence>
<keyword evidence="2" id="KW-1133">Transmembrane helix</keyword>
<accession>A0ABV8T285</accession>
<keyword evidence="2" id="KW-0812">Transmembrane</keyword>
<keyword evidence="4" id="KW-0378">Hydrolase</keyword>
<evidence type="ECO:0000259" key="3">
    <source>
        <dbReference type="Pfam" id="PF01433"/>
    </source>
</evidence>
<protein>
    <submittedName>
        <fullName evidence="4">ABC transporter permease/M1 family aminopeptidase</fullName>
    </submittedName>
</protein>
<feature type="domain" description="Peptidase M1 membrane alanine aminopeptidase" evidence="3">
    <location>
        <begin position="877"/>
        <end position="1081"/>
    </location>
</feature>
<feature type="transmembrane region" description="Helical" evidence="2">
    <location>
        <begin position="100"/>
        <end position="126"/>
    </location>
</feature>
<feature type="transmembrane region" description="Helical" evidence="2">
    <location>
        <begin position="53"/>
        <end position="79"/>
    </location>
</feature>
<dbReference type="Gene3D" id="1.10.390.10">
    <property type="entry name" value="Neutral Protease Domain 2"/>
    <property type="match status" value="1"/>
</dbReference>
<name>A0ABV8T285_9GAMM</name>
<evidence type="ECO:0000256" key="2">
    <source>
        <dbReference type="SAM" id="Phobius"/>
    </source>
</evidence>
<proteinExistence type="predicted"/>
<dbReference type="InterPro" id="IPR014782">
    <property type="entry name" value="Peptidase_M1_dom"/>
</dbReference>
<dbReference type="RefSeq" id="WP_380604841.1">
    <property type="nucleotide sequence ID" value="NZ_JBHSDU010000015.1"/>
</dbReference>
<keyword evidence="4" id="KW-0645">Protease</keyword>